<evidence type="ECO:0000256" key="2">
    <source>
        <dbReference type="SAM" id="SignalP"/>
    </source>
</evidence>
<accession>A0A5C5ZAU8</accession>
<dbReference type="Pfam" id="PF00884">
    <property type="entry name" value="Sulfatase"/>
    <property type="match status" value="1"/>
</dbReference>
<dbReference type="RefSeq" id="WP_146401936.1">
    <property type="nucleotide sequence ID" value="NZ_SJPJ01000001.1"/>
</dbReference>
<dbReference type="EMBL" id="SJPJ01000001">
    <property type="protein sequence ID" value="TWT84288.1"/>
    <property type="molecule type" value="Genomic_DNA"/>
</dbReference>
<gene>
    <name evidence="4" type="primary">atsA_116</name>
    <name evidence="4" type="ORF">CA13_57650</name>
</gene>
<dbReference type="InterPro" id="IPR052701">
    <property type="entry name" value="GAG_Ulvan_Degrading_Sulfatases"/>
</dbReference>
<evidence type="ECO:0000259" key="3">
    <source>
        <dbReference type="Pfam" id="PF00884"/>
    </source>
</evidence>
<dbReference type="PANTHER" id="PTHR43751">
    <property type="entry name" value="SULFATASE"/>
    <property type="match status" value="1"/>
</dbReference>
<evidence type="ECO:0000313" key="4">
    <source>
        <dbReference type="EMBL" id="TWT84288.1"/>
    </source>
</evidence>
<dbReference type="InterPro" id="IPR000917">
    <property type="entry name" value="Sulfatase_N"/>
</dbReference>
<dbReference type="EC" id="3.1.6.1" evidence="4"/>
<dbReference type="AlphaFoldDB" id="A0A5C5ZAU8"/>
<organism evidence="4 5">
    <name type="scientific">Novipirellula herctigrandis</name>
    <dbReference type="NCBI Taxonomy" id="2527986"/>
    <lineage>
        <taxon>Bacteria</taxon>
        <taxon>Pseudomonadati</taxon>
        <taxon>Planctomycetota</taxon>
        <taxon>Planctomycetia</taxon>
        <taxon>Pirellulales</taxon>
        <taxon>Pirellulaceae</taxon>
        <taxon>Novipirellula</taxon>
    </lineage>
</organism>
<dbReference type="PANTHER" id="PTHR43751:SF1">
    <property type="entry name" value="SULFATASE ATSG-RELATED"/>
    <property type="match status" value="1"/>
</dbReference>
<dbReference type="Gene3D" id="3.40.720.10">
    <property type="entry name" value="Alkaline Phosphatase, subunit A"/>
    <property type="match status" value="1"/>
</dbReference>
<keyword evidence="5" id="KW-1185">Reference proteome</keyword>
<protein>
    <submittedName>
        <fullName evidence="4">Arylsulfatase</fullName>
        <ecNumber evidence="4">3.1.6.1</ecNumber>
    </submittedName>
</protein>
<dbReference type="OrthoDB" id="9762324at2"/>
<reference evidence="4 5" key="1">
    <citation type="submission" date="2019-02" db="EMBL/GenBank/DDBJ databases">
        <title>Deep-cultivation of Planctomycetes and their phenomic and genomic characterization uncovers novel biology.</title>
        <authorList>
            <person name="Wiegand S."/>
            <person name="Jogler M."/>
            <person name="Boedeker C."/>
            <person name="Pinto D."/>
            <person name="Vollmers J."/>
            <person name="Rivas-Marin E."/>
            <person name="Kohn T."/>
            <person name="Peeters S.H."/>
            <person name="Heuer A."/>
            <person name="Rast P."/>
            <person name="Oberbeckmann S."/>
            <person name="Bunk B."/>
            <person name="Jeske O."/>
            <person name="Meyerdierks A."/>
            <person name="Storesund J.E."/>
            <person name="Kallscheuer N."/>
            <person name="Luecker S."/>
            <person name="Lage O.M."/>
            <person name="Pohl T."/>
            <person name="Merkel B.J."/>
            <person name="Hornburger P."/>
            <person name="Mueller R.-W."/>
            <person name="Bruemmer F."/>
            <person name="Labrenz M."/>
            <person name="Spormann A.M."/>
            <person name="Op Den Camp H."/>
            <person name="Overmann J."/>
            <person name="Amann R."/>
            <person name="Jetten M.S.M."/>
            <person name="Mascher T."/>
            <person name="Medema M.H."/>
            <person name="Devos D.P."/>
            <person name="Kaster A.-K."/>
            <person name="Ovreas L."/>
            <person name="Rohde M."/>
            <person name="Galperin M.Y."/>
            <person name="Jogler C."/>
        </authorList>
    </citation>
    <scope>NUCLEOTIDE SEQUENCE [LARGE SCALE GENOMIC DNA]</scope>
    <source>
        <strain evidence="4 5">CA13</strain>
    </source>
</reference>
<dbReference type="SUPFAM" id="SSF53649">
    <property type="entry name" value="Alkaline phosphatase-like"/>
    <property type="match status" value="1"/>
</dbReference>
<feature type="compositionally biased region" description="Basic residues" evidence="1">
    <location>
        <begin position="501"/>
        <end position="510"/>
    </location>
</feature>
<name>A0A5C5ZAU8_9BACT</name>
<dbReference type="InterPro" id="IPR017850">
    <property type="entry name" value="Alkaline_phosphatase_core_sf"/>
</dbReference>
<proteinExistence type="predicted"/>
<evidence type="ECO:0000313" key="5">
    <source>
        <dbReference type="Proteomes" id="UP000315010"/>
    </source>
</evidence>
<dbReference type="Proteomes" id="UP000315010">
    <property type="component" value="Unassembled WGS sequence"/>
</dbReference>
<keyword evidence="2" id="KW-0732">Signal</keyword>
<dbReference type="GO" id="GO:0004065">
    <property type="term" value="F:arylsulfatase activity"/>
    <property type="evidence" value="ECO:0007669"/>
    <property type="project" value="UniProtKB-EC"/>
</dbReference>
<sequence precursor="true">MNRNTMRRLVMLVMILGAFATDSFAADKPNILFAIADDATWRHFGAYGCEFVETPNFDRVAKQGVLFKNCYTTNPKCSPSRATILTGRNTWELEDSCNHFGIFWNKFKVYPDLLEADGYHIGHTGKGWWPGDFQTGGFKRNPAGPVYNKAKLDPPTSSISKTDYTENFRTFLSERTTGQPFYFWYGGNEPHRSYEFGTGRKVGGKKLEDAEVPPYLPDEEIVREDILDYALEIEWFDKHLGQMLQMIEAAGELDNTLVVVTSDNGMPFPRVKGQIYDDDFHMPMAACWGKHIKGGRVVDDFISFSDLAPTFLEAAGIEPQHKITGRSFMDILRSENSGQIDPTRNFIVVGKERHDRGRPNMEGYPVRAIRNESFMYAVNFEPDRWPACDPPGFGNIDGSPTKRRIIEMHEQGNSMYWDFAMGKRPAEELYRIDRDSHCINNLANQPEYAETKAQLRNQMFELLKQQEDPRALGNGAVFDRFEYGSFNGKSKQRVEEASRKIGNRKPKGRQ</sequence>
<feature type="region of interest" description="Disordered" evidence="1">
    <location>
        <begin position="489"/>
        <end position="510"/>
    </location>
</feature>
<dbReference type="CDD" id="cd16027">
    <property type="entry name" value="SGSH"/>
    <property type="match status" value="1"/>
</dbReference>
<feature type="domain" description="Sulfatase N-terminal" evidence="3">
    <location>
        <begin position="29"/>
        <end position="317"/>
    </location>
</feature>
<keyword evidence="4" id="KW-0378">Hydrolase</keyword>
<feature type="chain" id="PRO_5022999321" evidence="2">
    <location>
        <begin position="26"/>
        <end position="510"/>
    </location>
</feature>
<comment type="caution">
    <text evidence="4">The sequence shown here is derived from an EMBL/GenBank/DDBJ whole genome shotgun (WGS) entry which is preliminary data.</text>
</comment>
<feature type="signal peptide" evidence="2">
    <location>
        <begin position="1"/>
        <end position="25"/>
    </location>
</feature>
<evidence type="ECO:0000256" key="1">
    <source>
        <dbReference type="SAM" id="MobiDB-lite"/>
    </source>
</evidence>